<comment type="caution">
    <text evidence="4">The sequence shown here is derived from an EMBL/GenBank/DDBJ whole genome shotgun (WGS) entry which is preliminary data.</text>
</comment>
<dbReference type="SMART" id="SM00327">
    <property type="entry name" value="VWA"/>
    <property type="match status" value="1"/>
</dbReference>
<feature type="domain" description="VIT" evidence="3">
    <location>
        <begin position="38"/>
        <end position="167"/>
    </location>
</feature>
<dbReference type="Pfam" id="PF08487">
    <property type="entry name" value="VIT"/>
    <property type="match status" value="1"/>
</dbReference>
<feature type="chain" id="PRO_5044801008" description="Inter-alpha-trypsin inhibitor heavy chain H4-like" evidence="1">
    <location>
        <begin position="19"/>
        <end position="829"/>
    </location>
</feature>
<dbReference type="SMART" id="SM00609">
    <property type="entry name" value="VIT"/>
    <property type="match status" value="1"/>
</dbReference>
<evidence type="ECO:0000259" key="2">
    <source>
        <dbReference type="PROSITE" id="PS50234"/>
    </source>
</evidence>
<gene>
    <name evidence="4" type="ORF">ABEB36_002487</name>
</gene>
<dbReference type="Proteomes" id="UP001566132">
    <property type="component" value="Unassembled WGS sequence"/>
</dbReference>
<dbReference type="PROSITE" id="PS51468">
    <property type="entry name" value="VIT"/>
    <property type="match status" value="1"/>
</dbReference>
<evidence type="ECO:0000256" key="1">
    <source>
        <dbReference type="SAM" id="SignalP"/>
    </source>
</evidence>
<dbReference type="GO" id="GO:0032991">
    <property type="term" value="C:protein-containing complex"/>
    <property type="evidence" value="ECO:0007669"/>
    <property type="project" value="UniProtKB-ARBA"/>
</dbReference>
<accession>A0ABD1F9L0</accession>
<dbReference type="InterPro" id="IPR036465">
    <property type="entry name" value="vWFA_dom_sf"/>
</dbReference>
<proteinExistence type="predicted"/>
<organism evidence="4 5">
    <name type="scientific">Hypothenemus hampei</name>
    <name type="common">Coffee berry borer</name>
    <dbReference type="NCBI Taxonomy" id="57062"/>
    <lineage>
        <taxon>Eukaryota</taxon>
        <taxon>Metazoa</taxon>
        <taxon>Ecdysozoa</taxon>
        <taxon>Arthropoda</taxon>
        <taxon>Hexapoda</taxon>
        <taxon>Insecta</taxon>
        <taxon>Pterygota</taxon>
        <taxon>Neoptera</taxon>
        <taxon>Endopterygota</taxon>
        <taxon>Coleoptera</taxon>
        <taxon>Polyphaga</taxon>
        <taxon>Cucujiformia</taxon>
        <taxon>Curculionidae</taxon>
        <taxon>Scolytinae</taxon>
        <taxon>Hypothenemus</taxon>
    </lineage>
</organism>
<dbReference type="PROSITE" id="PS50234">
    <property type="entry name" value="VWFA"/>
    <property type="match status" value="1"/>
</dbReference>
<reference evidence="4 5" key="1">
    <citation type="submission" date="2024-05" db="EMBL/GenBank/DDBJ databases">
        <title>Genetic variation in Jamaican populations of the coffee berry borer (Hypothenemus hampei).</title>
        <authorList>
            <person name="Errbii M."/>
            <person name="Myrie A."/>
        </authorList>
    </citation>
    <scope>NUCLEOTIDE SEQUENCE [LARGE SCALE GENOMIC DNA]</scope>
    <source>
        <strain evidence="4">JA-Hopewell-2020-01-JO</strain>
        <tissue evidence="4">Whole body</tissue>
    </source>
</reference>
<dbReference type="PANTHER" id="PTHR10338:SF108">
    <property type="entry name" value="INTER-ALPHA-TRYPSIN INHIBITOR HEAVY CHAIN H4-LIKE PROTEIN"/>
    <property type="match status" value="1"/>
</dbReference>
<dbReference type="InterPro" id="IPR002035">
    <property type="entry name" value="VWF_A"/>
</dbReference>
<dbReference type="Pfam" id="PF13519">
    <property type="entry name" value="VWA_2"/>
    <property type="match status" value="1"/>
</dbReference>
<protein>
    <recommendedName>
        <fullName evidence="6">Inter-alpha-trypsin inhibitor heavy chain H4-like</fullName>
    </recommendedName>
</protein>
<keyword evidence="1" id="KW-0732">Signal</keyword>
<dbReference type="Gene3D" id="3.40.50.410">
    <property type="entry name" value="von Willebrand factor, type A domain"/>
    <property type="match status" value="1"/>
</dbReference>
<dbReference type="AlphaFoldDB" id="A0ABD1F9L0"/>
<dbReference type="PANTHER" id="PTHR10338">
    <property type="entry name" value="INTER-ALPHA-TRYPSIN INHIBITOR HEAVY CHAIN FAMILY MEMBER"/>
    <property type="match status" value="1"/>
</dbReference>
<dbReference type="Pfam" id="PF00092">
    <property type="entry name" value="VWA"/>
    <property type="match status" value="1"/>
</dbReference>
<feature type="domain" description="VWFA" evidence="2">
    <location>
        <begin position="305"/>
        <end position="519"/>
    </location>
</feature>
<dbReference type="SUPFAM" id="SSF53300">
    <property type="entry name" value="vWA-like"/>
    <property type="match status" value="1"/>
</dbReference>
<dbReference type="InterPro" id="IPR050934">
    <property type="entry name" value="ITIH"/>
</dbReference>
<dbReference type="EMBL" id="JBDJPC010000002">
    <property type="protein sequence ID" value="KAL1512999.1"/>
    <property type="molecule type" value="Genomic_DNA"/>
</dbReference>
<name>A0ABD1F9L0_HYPHA</name>
<evidence type="ECO:0000313" key="5">
    <source>
        <dbReference type="Proteomes" id="UP001566132"/>
    </source>
</evidence>
<evidence type="ECO:0000313" key="4">
    <source>
        <dbReference type="EMBL" id="KAL1512999.1"/>
    </source>
</evidence>
<feature type="signal peptide" evidence="1">
    <location>
        <begin position="1"/>
        <end position="18"/>
    </location>
</feature>
<dbReference type="InterPro" id="IPR013694">
    <property type="entry name" value="VIT"/>
</dbReference>
<evidence type="ECO:0008006" key="6">
    <source>
        <dbReference type="Google" id="ProtNLM"/>
    </source>
</evidence>
<evidence type="ECO:0000259" key="3">
    <source>
        <dbReference type="PROSITE" id="PS51468"/>
    </source>
</evidence>
<sequence>MGKSILFGIVLCVVLCNAKVAFKRSLILTTTEEPTNATTQDNTASNEEQSIPKIYEMLIETNVSNRYAKTLITSKVRNLNSKAQEAVFSVITPDKAFISGFVMEIGGKKYEAYVKEKEEAKQTYDNAVAAGQSAAHVAVSARDSHRFTVSVNVEPNSKATFYLTYEELLERKMDKYEIVVNVHPGQPVKNLSVTVNIMETRPLSFVKVPFLRTGNEISKNDPNVNSEADTTIVNETYATVSFHPDIARQNILAMSFGGKEKDGFNGQFVVQYDVQRDPQGGEILVNGGHFVHFFAPKDLQPLKKQVIFILDTSGSMSGTRIVQLKEAMDSILAELKPEDVFSIVDFNSEVKVWDVPQEKITYREGDNPDWYTYNEDITKKSKEVTSQVMPSSFEASPENIAHAKKVVKELQANGGTDIMSALKIGLKMILNKDKSEGHQPLIIFLTDGEPTVGEFNTAKIISTITELNSKKVPIFSLSFGDGADRDFLSKLSLKNQGFARHIYEAADSYIQLENFYKQISSPLLSNVTFRYTDKTSNVTKQNFPILFAGGELYVTGVVDDSAFQPPSVEAWGIHGPIQLVPKVYQTTGSLERLWAYLTVKQLLEQREVAEDKSGPTKEILRLALKYSFVTDVSSLVVVKPNDTAREVNTEDASKPAALEDSPDKFRSGFYPSSSFPLLMQFAKAPPLAYSGVMNVVVPSSGIQGFRRSNPSSLDSTYMVGMERTYHSTTVRPVFVTELSSLSLIPWLKGILNENGTLTLNSRVYDLGLNQTLNLAKQPCQNSLYNTSGKCTLLDDCPHIYLELTDFEKFKQYFCELDSYGGVCCPVVVP</sequence>
<keyword evidence="5" id="KW-1185">Reference proteome</keyword>